<keyword evidence="5" id="KW-0378">Hydrolase</keyword>
<comment type="catalytic activity">
    <reaction evidence="9">
        <text>S-methyl-5'-thioadenosine + phosphate = 5-(methylsulfanyl)-alpha-D-ribose 1-phosphate + adenine</text>
        <dbReference type="Rhea" id="RHEA:11852"/>
        <dbReference type="ChEBI" id="CHEBI:16708"/>
        <dbReference type="ChEBI" id="CHEBI:17509"/>
        <dbReference type="ChEBI" id="CHEBI:43474"/>
        <dbReference type="ChEBI" id="CHEBI:58533"/>
        <dbReference type="EC" id="2.4.2.28"/>
    </reaction>
    <physiologicalReaction direction="left-to-right" evidence="9">
        <dbReference type="Rhea" id="RHEA:11853"/>
    </physiologicalReaction>
</comment>
<dbReference type="RefSeq" id="WP_149265440.1">
    <property type="nucleotide sequence ID" value="NZ_VFJB01000002.1"/>
</dbReference>
<comment type="catalytic activity">
    <reaction evidence="1">
        <text>inosine + phosphate = alpha-D-ribose 1-phosphate + hypoxanthine</text>
        <dbReference type="Rhea" id="RHEA:27646"/>
        <dbReference type="ChEBI" id="CHEBI:17368"/>
        <dbReference type="ChEBI" id="CHEBI:17596"/>
        <dbReference type="ChEBI" id="CHEBI:43474"/>
        <dbReference type="ChEBI" id="CHEBI:57720"/>
        <dbReference type="EC" id="2.4.2.1"/>
    </reaction>
    <physiologicalReaction direction="left-to-right" evidence="1">
        <dbReference type="Rhea" id="RHEA:27647"/>
    </physiologicalReaction>
</comment>
<dbReference type="InterPro" id="IPR011324">
    <property type="entry name" value="Cytotoxic_necrot_fac-like_cat"/>
</dbReference>
<protein>
    <submittedName>
        <fullName evidence="10">Laccase domain-containing protein</fullName>
    </submittedName>
</protein>
<evidence type="ECO:0000256" key="6">
    <source>
        <dbReference type="ARBA" id="ARBA00022833"/>
    </source>
</evidence>
<name>A0A5A8F614_9BACT</name>
<comment type="catalytic activity">
    <reaction evidence="7">
        <text>adenosine + H2O + H(+) = inosine + NH4(+)</text>
        <dbReference type="Rhea" id="RHEA:24408"/>
        <dbReference type="ChEBI" id="CHEBI:15377"/>
        <dbReference type="ChEBI" id="CHEBI:15378"/>
        <dbReference type="ChEBI" id="CHEBI:16335"/>
        <dbReference type="ChEBI" id="CHEBI:17596"/>
        <dbReference type="ChEBI" id="CHEBI:28938"/>
        <dbReference type="EC" id="3.5.4.4"/>
    </reaction>
    <physiologicalReaction direction="left-to-right" evidence="7">
        <dbReference type="Rhea" id="RHEA:24409"/>
    </physiologicalReaction>
</comment>
<reference evidence="10 11" key="1">
    <citation type="submission" date="2019-06" db="EMBL/GenBank/DDBJ databases">
        <title>Genomic insights into carbon and energy metabolism of Deferribacter autotrophicus revealed new metabolic traits in the phylum Deferribacteres.</title>
        <authorList>
            <person name="Slobodkin A.I."/>
            <person name="Slobodkina G.B."/>
            <person name="Allioux M."/>
            <person name="Alain K."/>
            <person name="Jebbar M."/>
            <person name="Shadrin V."/>
            <person name="Kublanov I.V."/>
            <person name="Toshchakov S.V."/>
            <person name="Bonch-Osmolovskaya E.A."/>
        </authorList>
    </citation>
    <scope>NUCLEOTIDE SEQUENCE [LARGE SCALE GENOMIC DNA]</scope>
    <source>
        <strain evidence="10 11">SL50</strain>
    </source>
</reference>
<dbReference type="Gene3D" id="3.60.140.10">
    <property type="entry name" value="CNF1/YfiH-like putative cysteine hydrolases"/>
    <property type="match status" value="1"/>
</dbReference>
<dbReference type="InterPro" id="IPR038371">
    <property type="entry name" value="Cu_polyphenol_OxRdtase_sf"/>
</dbReference>
<organism evidence="10 11">
    <name type="scientific">Deferribacter autotrophicus</name>
    <dbReference type="NCBI Taxonomy" id="500465"/>
    <lineage>
        <taxon>Bacteria</taxon>
        <taxon>Pseudomonadati</taxon>
        <taxon>Deferribacterota</taxon>
        <taxon>Deferribacteres</taxon>
        <taxon>Deferribacterales</taxon>
        <taxon>Deferribacteraceae</taxon>
        <taxon>Deferribacter</taxon>
    </lineage>
</organism>
<comment type="catalytic activity">
    <reaction evidence="8">
        <text>adenosine + phosphate = alpha-D-ribose 1-phosphate + adenine</text>
        <dbReference type="Rhea" id="RHEA:27642"/>
        <dbReference type="ChEBI" id="CHEBI:16335"/>
        <dbReference type="ChEBI" id="CHEBI:16708"/>
        <dbReference type="ChEBI" id="CHEBI:43474"/>
        <dbReference type="ChEBI" id="CHEBI:57720"/>
        <dbReference type="EC" id="2.4.2.1"/>
    </reaction>
    <physiologicalReaction direction="left-to-right" evidence="8">
        <dbReference type="Rhea" id="RHEA:27643"/>
    </physiologicalReaction>
</comment>
<comment type="similarity">
    <text evidence="2">Belongs to the purine nucleoside phosphorylase YfiH/LACC1 family.</text>
</comment>
<evidence type="ECO:0000256" key="8">
    <source>
        <dbReference type="ARBA" id="ARBA00048968"/>
    </source>
</evidence>
<sequence length="246" mass="28304">MLRDIEGIKLVVPESLEESFVSFTTTKFGSFSKGVYNGLNFGFFCGDDLVDVNRNYLLVKKVFDVKRIILLRQVHGAYVVTCDMNTPSFIEGDGLFTKEVGLGLGILTADCFNMQLIGENGSIANLHCGWRSVYEGIIERGLEKFEGEKLKKVIVGVGICEKCFEVREDFVNTVKDRFAMDECLLMENGKMFFNLRLQIEKILLENGVEKNCIEHIRYCSYCNDMFYSYRRDRVTGRMLSFLMRRR</sequence>
<dbReference type="CDD" id="cd16833">
    <property type="entry name" value="YfiH"/>
    <property type="match status" value="1"/>
</dbReference>
<accession>A0A5A8F614</accession>
<dbReference type="InterPro" id="IPR003730">
    <property type="entry name" value="Cu_polyphenol_OxRdtase"/>
</dbReference>
<evidence type="ECO:0000256" key="5">
    <source>
        <dbReference type="ARBA" id="ARBA00022801"/>
    </source>
</evidence>
<keyword evidence="3" id="KW-0808">Transferase</keyword>
<dbReference type="Pfam" id="PF02578">
    <property type="entry name" value="Cu-oxidase_4"/>
    <property type="match status" value="1"/>
</dbReference>
<evidence type="ECO:0000256" key="2">
    <source>
        <dbReference type="ARBA" id="ARBA00007353"/>
    </source>
</evidence>
<dbReference type="PANTHER" id="PTHR30616:SF2">
    <property type="entry name" value="PURINE NUCLEOSIDE PHOSPHORYLASE LACC1"/>
    <property type="match status" value="1"/>
</dbReference>
<evidence type="ECO:0000256" key="3">
    <source>
        <dbReference type="ARBA" id="ARBA00022679"/>
    </source>
</evidence>
<dbReference type="SUPFAM" id="SSF64438">
    <property type="entry name" value="CNF1/YfiH-like putative cysteine hydrolases"/>
    <property type="match status" value="1"/>
</dbReference>
<dbReference type="EMBL" id="VFJB01000002">
    <property type="protein sequence ID" value="KAA0259185.1"/>
    <property type="molecule type" value="Genomic_DNA"/>
</dbReference>
<dbReference type="GO" id="GO:0016787">
    <property type="term" value="F:hydrolase activity"/>
    <property type="evidence" value="ECO:0007669"/>
    <property type="project" value="UniProtKB-KW"/>
</dbReference>
<proteinExistence type="inferred from homology"/>
<keyword evidence="11" id="KW-1185">Reference proteome</keyword>
<evidence type="ECO:0000256" key="7">
    <source>
        <dbReference type="ARBA" id="ARBA00047989"/>
    </source>
</evidence>
<dbReference type="OrthoDB" id="4279at2"/>
<dbReference type="GO" id="GO:0017061">
    <property type="term" value="F:S-methyl-5-thioadenosine phosphorylase activity"/>
    <property type="evidence" value="ECO:0007669"/>
    <property type="project" value="UniProtKB-EC"/>
</dbReference>
<keyword evidence="4" id="KW-0479">Metal-binding</keyword>
<evidence type="ECO:0000313" key="11">
    <source>
        <dbReference type="Proteomes" id="UP000322876"/>
    </source>
</evidence>
<dbReference type="Proteomes" id="UP000322876">
    <property type="component" value="Unassembled WGS sequence"/>
</dbReference>
<dbReference type="GO" id="GO:0005507">
    <property type="term" value="F:copper ion binding"/>
    <property type="evidence" value="ECO:0007669"/>
    <property type="project" value="TreeGrafter"/>
</dbReference>
<keyword evidence="6" id="KW-0862">Zinc</keyword>
<evidence type="ECO:0000313" key="10">
    <source>
        <dbReference type="EMBL" id="KAA0259185.1"/>
    </source>
</evidence>
<dbReference type="PANTHER" id="PTHR30616">
    <property type="entry name" value="UNCHARACTERIZED PROTEIN YFIH"/>
    <property type="match status" value="1"/>
</dbReference>
<comment type="caution">
    <text evidence="10">The sequence shown here is derived from an EMBL/GenBank/DDBJ whole genome shotgun (WGS) entry which is preliminary data.</text>
</comment>
<dbReference type="AlphaFoldDB" id="A0A5A8F614"/>
<evidence type="ECO:0000256" key="1">
    <source>
        <dbReference type="ARBA" id="ARBA00000553"/>
    </source>
</evidence>
<evidence type="ECO:0000256" key="4">
    <source>
        <dbReference type="ARBA" id="ARBA00022723"/>
    </source>
</evidence>
<evidence type="ECO:0000256" key="9">
    <source>
        <dbReference type="ARBA" id="ARBA00049893"/>
    </source>
</evidence>
<gene>
    <name evidence="10" type="ORF">FHQ18_01675</name>
</gene>